<protein>
    <submittedName>
        <fullName evidence="2">Uncharacterized protein</fullName>
    </submittedName>
</protein>
<sequence length="222" mass="25810">MNGQLSCSFILDLIILCCCVYSCSSTCRRRNCKTRNSRILLNESNTYMNMWNKCVLRSDCRDNGFKKRFKNSPKMFHRLSPFDISARTSLAQQCVEQIAKDDMCFEVKNSNLTFCVFKNSDIRSKKGFQNSPKMIPQKCIEQITKADMCFEVKNSNSTFCVFKNTEQFFLYGIHIYTPVQISTMIGDGLCALCCRSIYDKDIERCVFKFCSSLDQRKKMCKF</sequence>
<evidence type="ECO:0000313" key="3">
    <source>
        <dbReference type="Proteomes" id="UP000005408"/>
    </source>
</evidence>
<proteinExistence type="predicted"/>
<organism evidence="2 3">
    <name type="scientific">Magallana gigas</name>
    <name type="common">Pacific oyster</name>
    <name type="synonym">Crassostrea gigas</name>
    <dbReference type="NCBI Taxonomy" id="29159"/>
    <lineage>
        <taxon>Eukaryota</taxon>
        <taxon>Metazoa</taxon>
        <taxon>Spiralia</taxon>
        <taxon>Lophotrochozoa</taxon>
        <taxon>Mollusca</taxon>
        <taxon>Bivalvia</taxon>
        <taxon>Autobranchia</taxon>
        <taxon>Pteriomorphia</taxon>
        <taxon>Ostreida</taxon>
        <taxon>Ostreoidea</taxon>
        <taxon>Ostreidae</taxon>
        <taxon>Magallana</taxon>
    </lineage>
</organism>
<feature type="chain" id="PRO_5036452505" evidence="1">
    <location>
        <begin position="26"/>
        <end position="222"/>
    </location>
</feature>
<dbReference type="AlphaFoldDB" id="A0A8W8KTL7"/>
<dbReference type="Proteomes" id="UP000005408">
    <property type="component" value="Unassembled WGS sequence"/>
</dbReference>
<keyword evidence="3" id="KW-1185">Reference proteome</keyword>
<dbReference type="EnsemblMetazoa" id="G24912.1">
    <property type="protein sequence ID" value="G24912.1:cds"/>
    <property type="gene ID" value="G24912"/>
</dbReference>
<name>A0A8W8KTL7_MAGGI</name>
<keyword evidence="1" id="KW-0732">Signal</keyword>
<evidence type="ECO:0000313" key="2">
    <source>
        <dbReference type="EnsemblMetazoa" id="G24912.1:cds"/>
    </source>
</evidence>
<evidence type="ECO:0000256" key="1">
    <source>
        <dbReference type="SAM" id="SignalP"/>
    </source>
</evidence>
<reference evidence="2" key="1">
    <citation type="submission" date="2022-08" db="UniProtKB">
        <authorList>
            <consortium name="EnsemblMetazoa"/>
        </authorList>
    </citation>
    <scope>IDENTIFICATION</scope>
    <source>
        <strain evidence="2">05x7-T-G4-1.051#20</strain>
    </source>
</reference>
<feature type="signal peptide" evidence="1">
    <location>
        <begin position="1"/>
        <end position="25"/>
    </location>
</feature>
<accession>A0A8W8KTL7</accession>